<reference evidence="4" key="1">
    <citation type="journal article" date="2019" name="Int. J. Syst. Evol. Microbiol.">
        <title>The Global Catalogue of Microorganisms (GCM) 10K type strain sequencing project: providing services to taxonomists for standard genome sequencing and annotation.</title>
        <authorList>
            <consortium name="The Broad Institute Genomics Platform"/>
            <consortium name="The Broad Institute Genome Sequencing Center for Infectious Disease"/>
            <person name="Wu L."/>
            <person name="Ma J."/>
        </authorList>
    </citation>
    <scope>NUCLEOTIDE SEQUENCE [LARGE SCALE GENOMIC DNA]</scope>
    <source>
        <strain evidence="4">JCM 17906</strain>
    </source>
</reference>
<name>A0ABP8RXW7_9PSEU</name>
<dbReference type="EMBL" id="BAABGT010000069">
    <property type="protein sequence ID" value="GAA4551496.1"/>
    <property type="molecule type" value="Genomic_DNA"/>
</dbReference>
<gene>
    <name evidence="3" type="ORF">GCM10023175_43420</name>
</gene>
<feature type="domain" description="DHHA1" evidence="2">
    <location>
        <begin position="272"/>
        <end position="352"/>
    </location>
</feature>
<dbReference type="Pfam" id="PF01368">
    <property type="entry name" value="DHH"/>
    <property type="match status" value="1"/>
</dbReference>
<dbReference type="Gene3D" id="3.90.1640.10">
    <property type="entry name" value="inorganic pyrophosphatase (n-terminal core)"/>
    <property type="match status" value="1"/>
</dbReference>
<dbReference type="InterPro" id="IPR001667">
    <property type="entry name" value="DDH_dom"/>
</dbReference>
<feature type="domain" description="DDH" evidence="1">
    <location>
        <begin position="50"/>
        <end position="194"/>
    </location>
</feature>
<accession>A0ABP8RXW7</accession>
<dbReference type="Pfam" id="PF02272">
    <property type="entry name" value="DHHA1"/>
    <property type="match status" value="1"/>
</dbReference>
<dbReference type="Proteomes" id="UP001501598">
    <property type="component" value="Unassembled WGS sequence"/>
</dbReference>
<dbReference type="Gene3D" id="3.10.310.30">
    <property type="match status" value="1"/>
</dbReference>
<dbReference type="PANTHER" id="PTHR47618:SF1">
    <property type="entry name" value="BIFUNCTIONAL OLIGORIBONUCLEASE AND PAP PHOSPHATASE NRNA"/>
    <property type="match status" value="1"/>
</dbReference>
<dbReference type="InterPro" id="IPR051319">
    <property type="entry name" value="Oligoribo/pAp-PDE_c-di-AMP_PDE"/>
</dbReference>
<evidence type="ECO:0000313" key="3">
    <source>
        <dbReference type="EMBL" id="GAA4551496.1"/>
    </source>
</evidence>
<evidence type="ECO:0000259" key="1">
    <source>
        <dbReference type="Pfam" id="PF01368"/>
    </source>
</evidence>
<organism evidence="3 4">
    <name type="scientific">Pseudonocardia xishanensis</name>
    <dbReference type="NCBI Taxonomy" id="630995"/>
    <lineage>
        <taxon>Bacteria</taxon>
        <taxon>Bacillati</taxon>
        <taxon>Actinomycetota</taxon>
        <taxon>Actinomycetes</taxon>
        <taxon>Pseudonocardiales</taxon>
        <taxon>Pseudonocardiaceae</taxon>
        <taxon>Pseudonocardia</taxon>
    </lineage>
</organism>
<proteinExistence type="predicted"/>
<keyword evidence="4" id="KW-1185">Reference proteome</keyword>
<protein>
    <submittedName>
        <fullName evidence="3">Bifunctional oligoribonuclease/PAP phosphatase NrnA</fullName>
    </submittedName>
</protein>
<evidence type="ECO:0000259" key="2">
    <source>
        <dbReference type="Pfam" id="PF02272"/>
    </source>
</evidence>
<comment type="caution">
    <text evidence="3">The sequence shown here is derived from an EMBL/GenBank/DDBJ whole genome shotgun (WGS) entry which is preliminary data.</text>
</comment>
<dbReference type="InterPro" id="IPR003156">
    <property type="entry name" value="DHHA1_dom"/>
</dbReference>
<dbReference type="SUPFAM" id="SSF64182">
    <property type="entry name" value="DHH phosphoesterases"/>
    <property type="match status" value="1"/>
</dbReference>
<dbReference type="InterPro" id="IPR038763">
    <property type="entry name" value="DHH_sf"/>
</dbReference>
<dbReference type="PANTHER" id="PTHR47618">
    <property type="entry name" value="BIFUNCTIONAL OLIGORIBONUCLEASE AND PAP PHOSPHATASE NRNA"/>
    <property type="match status" value="1"/>
</dbReference>
<sequence>MSTGRETVWARARAADRAREVARALAADRARDVDEAVETAADVLDAATQVVLLGHVNPDADSLGSALALGLALHRRGVQVMVSYGAAEPDELPPESLRALDVAGLLHRPSDVPEAPEVLVCCDTADRRRLGILADRVDAAETTILVDHHASNPGFGDVQVLDPTVEATVVLVHRILDLMDVDLDPAVGACLYAGLATDTVGFRIGGPGPHRLAAELVEAGVEVEPLMRGLVDSHPFAWLHALGAILQAAELEPGLRAGHGLVHATVPRAVVEAFRPEEVESVVDHVRTATEAEVTAVLKQVAGDRWTVSLRSRGAVDVAAAAVALGGGGHPRAAGFSRSGSRTEILAAIRTALGDTGRT</sequence>
<evidence type="ECO:0000313" key="4">
    <source>
        <dbReference type="Proteomes" id="UP001501598"/>
    </source>
</evidence>